<dbReference type="RefSeq" id="XP_062788696.1">
    <property type="nucleotide sequence ID" value="XM_062932645.1"/>
</dbReference>
<name>A0ABZ1CQF2_9TREE</name>
<evidence type="ECO:0000256" key="1">
    <source>
        <dbReference type="ARBA" id="ARBA00005979"/>
    </source>
</evidence>
<evidence type="ECO:0000256" key="3">
    <source>
        <dbReference type="ARBA" id="ARBA00022643"/>
    </source>
</evidence>
<dbReference type="PANTHER" id="PTHR43656:SF2">
    <property type="entry name" value="BINDING OXIDOREDUCTASE, PUTATIVE (AFU_ORTHOLOGUE AFUA_2G08260)-RELATED"/>
    <property type="match status" value="1"/>
</dbReference>
<gene>
    <name evidence="6" type="ORF">IL334_000883</name>
</gene>
<keyword evidence="7" id="KW-1185">Reference proteome</keyword>
<accession>A0ABZ1CQF2</accession>
<sequence length="476" mass="51682">MADLKASRPVDAIAVINSSLTLPNGVGVQNRLVKAAMAEGIGLGGGPPRKEHINLYKRWGEGGWGIVISGNVQIDCRHLASPHDLTLSPHPDTLSAYIKLASAVHNASSSPPLLLMQISHPGLQSSSTINLSRFPWEAAVGPCSARPSVSEGLMGWIWEHAVWPTKSRQIENVKEWVEIGNKFVEGAVFAEKAGWDGVQIHSAHGYLLAEYLSPLTNPKPKPLPDVPRDVPIRLHLLYLILKGIQDNTEKRFIKAVKINCSDFVEGGLDESQAADIVKSLVSWKLLDIIEVSGGTYSQPAFASPETLKSPSSSRQSLFAHFTTSLIPFLSLPPNGPAIILTGGLHDRSLIASSLLDRACDLVGMGRPACLDPHLPTNIILNRDVDEMEAVVGGYGIPGSELMKTMLGAPTQSSSKGGVRLVGAGISTTWHEWQLCRIGRGVKPDKSMHWLKALVVEEVWFEVLKGGPMSWWRYWKG</sequence>
<keyword evidence="4" id="KW-0560">Oxidoreductase</keyword>
<evidence type="ECO:0000256" key="2">
    <source>
        <dbReference type="ARBA" id="ARBA00022630"/>
    </source>
</evidence>
<dbReference type="InterPro" id="IPR051799">
    <property type="entry name" value="NADH_flavin_oxidoreductase"/>
</dbReference>
<protein>
    <recommendedName>
        <fullName evidence="5">NADH:flavin oxidoreductase/NADH oxidase N-terminal domain-containing protein</fullName>
    </recommendedName>
</protein>
<dbReference type="InterPro" id="IPR001155">
    <property type="entry name" value="OxRdtase_FMN_N"/>
</dbReference>
<comment type="similarity">
    <text evidence="1">Belongs to the NADH:flavin oxidoreductase/NADH oxidase family.</text>
</comment>
<dbReference type="PANTHER" id="PTHR43656">
    <property type="entry name" value="BINDING OXIDOREDUCTASE, PUTATIVE (AFU_ORTHOLOGUE AFUA_2G08260)-RELATED"/>
    <property type="match status" value="1"/>
</dbReference>
<evidence type="ECO:0000256" key="4">
    <source>
        <dbReference type="ARBA" id="ARBA00023002"/>
    </source>
</evidence>
<evidence type="ECO:0000259" key="5">
    <source>
        <dbReference type="Pfam" id="PF00724"/>
    </source>
</evidence>
<dbReference type="Proteomes" id="UP001329825">
    <property type="component" value="Chromosome 1"/>
</dbReference>
<dbReference type="Gene3D" id="3.20.20.70">
    <property type="entry name" value="Aldolase class I"/>
    <property type="match status" value="1"/>
</dbReference>
<dbReference type="Pfam" id="PF00724">
    <property type="entry name" value="Oxidored_FMN"/>
    <property type="match status" value="1"/>
</dbReference>
<dbReference type="InterPro" id="IPR013785">
    <property type="entry name" value="Aldolase_TIM"/>
</dbReference>
<evidence type="ECO:0000313" key="6">
    <source>
        <dbReference type="EMBL" id="WRT63956.1"/>
    </source>
</evidence>
<dbReference type="SUPFAM" id="SSF51395">
    <property type="entry name" value="FMN-linked oxidoreductases"/>
    <property type="match status" value="1"/>
</dbReference>
<keyword evidence="3" id="KW-0288">FMN</keyword>
<keyword evidence="2" id="KW-0285">Flavoprotein</keyword>
<dbReference type="EMBL" id="CP141881">
    <property type="protein sequence ID" value="WRT63956.1"/>
    <property type="molecule type" value="Genomic_DNA"/>
</dbReference>
<proteinExistence type="inferred from homology"/>
<reference evidence="6 7" key="1">
    <citation type="submission" date="2024-01" db="EMBL/GenBank/DDBJ databases">
        <title>Comparative genomics of Cryptococcus and Kwoniella reveals pathogenesis evolution and contrasting modes of karyotype evolution via chromosome fusion or intercentromeric recombination.</title>
        <authorList>
            <person name="Coelho M.A."/>
            <person name="David-Palma M."/>
            <person name="Shea T."/>
            <person name="Bowers K."/>
            <person name="McGinley-Smith S."/>
            <person name="Mohammad A.W."/>
            <person name="Gnirke A."/>
            <person name="Yurkov A.M."/>
            <person name="Nowrousian M."/>
            <person name="Sun S."/>
            <person name="Cuomo C.A."/>
            <person name="Heitman J."/>
        </authorList>
    </citation>
    <scope>NUCLEOTIDE SEQUENCE [LARGE SCALE GENOMIC DNA]</scope>
    <source>
        <strain evidence="6">CBS 11374</strain>
    </source>
</reference>
<organism evidence="6 7">
    <name type="scientific">Kwoniella shivajii</name>
    <dbReference type="NCBI Taxonomy" id="564305"/>
    <lineage>
        <taxon>Eukaryota</taxon>
        <taxon>Fungi</taxon>
        <taxon>Dikarya</taxon>
        <taxon>Basidiomycota</taxon>
        <taxon>Agaricomycotina</taxon>
        <taxon>Tremellomycetes</taxon>
        <taxon>Tremellales</taxon>
        <taxon>Cryptococcaceae</taxon>
        <taxon>Kwoniella</taxon>
    </lineage>
</organism>
<dbReference type="GeneID" id="87953014"/>
<evidence type="ECO:0000313" key="7">
    <source>
        <dbReference type="Proteomes" id="UP001329825"/>
    </source>
</evidence>
<feature type="domain" description="NADH:flavin oxidoreductase/NADH oxidase N-terminal" evidence="5">
    <location>
        <begin position="27"/>
        <end position="379"/>
    </location>
</feature>